<evidence type="ECO:0000313" key="2">
    <source>
        <dbReference type="EMBL" id="OMF53830.1"/>
    </source>
</evidence>
<dbReference type="InterPro" id="IPR007383">
    <property type="entry name" value="DUF445"/>
</dbReference>
<evidence type="ECO:0000313" key="3">
    <source>
        <dbReference type="Proteomes" id="UP000187172"/>
    </source>
</evidence>
<dbReference type="PANTHER" id="PTHR38442">
    <property type="entry name" value="INNER MEMBRANE PROTEIN-RELATED"/>
    <property type="match status" value="1"/>
</dbReference>
<dbReference type="PANTHER" id="PTHR38442:SF1">
    <property type="entry name" value="INNER MEMBRANE PROTEIN"/>
    <property type="match status" value="1"/>
</dbReference>
<sequence length="422" mass="48069">MGVCRLKSRYLAGYSLAVMGAGFLVMLFLPQNSWVKLLLGGFEAGLVGGFADWFAVTALFRHPMGIPIPHTSLLLKNRNKIVNSLISALETELLNKESITSRLRQMKLFQSVSTGLFKLIRRKEVRMKLLSSLEQAVRELPLEKAAPHIRDMVLRYIHSRNITELLNRVVKETEAHQLDEKVLDYGLLYAAEWVNNPDNEMMLGKLAHAKLDELQLGGMKGFAVQAMLGFMNEEKMGAILKKLILSALLEVANPESPYRERVVKGIRERLAQVADSPETESRVKGWLDDKLSSENAEVWIAGQLIHLRERLLQWMEAERERGGRIWIRLFRWCHDLLKSKEELTHRWEQGVLAMIVQLVESNYYRIGVLVRENLDKLDDQTLVNMLEEKVGSDLQWIRVNGAICGFVIGIVLSAIHLLILNG</sequence>
<comment type="caution">
    <text evidence="2">The sequence shown here is derived from an EMBL/GenBank/DDBJ whole genome shotgun (WGS) entry which is preliminary data.</text>
</comment>
<dbReference type="Pfam" id="PF04286">
    <property type="entry name" value="DUF445"/>
    <property type="match status" value="1"/>
</dbReference>
<feature type="transmembrane region" description="Helical" evidence="1">
    <location>
        <begin position="12"/>
        <end position="31"/>
    </location>
</feature>
<gene>
    <name evidence="2" type="ORF">BK138_18630</name>
</gene>
<keyword evidence="3" id="KW-1185">Reference proteome</keyword>
<dbReference type="AlphaFoldDB" id="A0A1R1EPT0"/>
<accession>A0A1R1EPT0</accession>
<dbReference type="GO" id="GO:0005886">
    <property type="term" value="C:plasma membrane"/>
    <property type="evidence" value="ECO:0007669"/>
    <property type="project" value="TreeGrafter"/>
</dbReference>
<dbReference type="EMBL" id="MRTP01000004">
    <property type="protein sequence ID" value="OMF53830.1"/>
    <property type="molecule type" value="Genomic_DNA"/>
</dbReference>
<evidence type="ECO:0008006" key="4">
    <source>
        <dbReference type="Google" id="ProtNLM"/>
    </source>
</evidence>
<keyword evidence="1" id="KW-0472">Membrane</keyword>
<protein>
    <recommendedName>
        <fullName evidence="4">DUF445 domain-containing protein</fullName>
    </recommendedName>
</protein>
<feature type="transmembrane region" description="Helical" evidence="1">
    <location>
        <begin position="37"/>
        <end position="60"/>
    </location>
</feature>
<organism evidence="2 3">
    <name type="scientific">Paenibacillus rhizosphaerae</name>
    <dbReference type="NCBI Taxonomy" id="297318"/>
    <lineage>
        <taxon>Bacteria</taxon>
        <taxon>Bacillati</taxon>
        <taxon>Bacillota</taxon>
        <taxon>Bacilli</taxon>
        <taxon>Bacillales</taxon>
        <taxon>Paenibacillaceae</taxon>
        <taxon>Paenibacillus</taxon>
    </lineage>
</organism>
<keyword evidence="1" id="KW-1133">Transmembrane helix</keyword>
<keyword evidence="1" id="KW-0812">Transmembrane</keyword>
<dbReference type="STRING" id="297318.BK138_18630"/>
<reference evidence="2 3" key="1">
    <citation type="submission" date="2016-11" db="EMBL/GenBank/DDBJ databases">
        <title>Paenibacillus species isolates.</title>
        <authorList>
            <person name="Beno S.M."/>
        </authorList>
    </citation>
    <scope>NUCLEOTIDE SEQUENCE [LARGE SCALE GENOMIC DNA]</scope>
    <source>
        <strain evidence="2 3">FSL R5-0378</strain>
    </source>
</reference>
<evidence type="ECO:0000256" key="1">
    <source>
        <dbReference type="SAM" id="Phobius"/>
    </source>
</evidence>
<name>A0A1R1EPT0_9BACL</name>
<feature type="transmembrane region" description="Helical" evidence="1">
    <location>
        <begin position="399"/>
        <end position="419"/>
    </location>
</feature>
<dbReference type="Proteomes" id="UP000187172">
    <property type="component" value="Unassembled WGS sequence"/>
</dbReference>
<proteinExistence type="predicted"/>